<keyword evidence="1" id="KW-0614">Plasmid</keyword>
<dbReference type="KEGG" id="rgr:FZ934_24845"/>
<dbReference type="RefSeq" id="WP_153273442.1">
    <property type="nucleotide sequence ID" value="NZ_CP043499.1"/>
</dbReference>
<gene>
    <name evidence="1" type="ORF">FZ934_24845</name>
</gene>
<evidence type="ECO:0000313" key="2">
    <source>
        <dbReference type="Proteomes" id="UP000326881"/>
    </source>
</evidence>
<dbReference type="OrthoDB" id="7876241at2"/>
<dbReference type="Proteomes" id="UP000326881">
    <property type="component" value="Plasmid unnamed"/>
</dbReference>
<reference evidence="1 2" key="1">
    <citation type="submission" date="2019-08" db="EMBL/GenBank/DDBJ databases">
        <title>Prosopis cineraria nodule microbiome.</title>
        <authorList>
            <person name="Ali R."/>
            <person name="Chaluvadi S.R."/>
            <person name="Wang X."/>
        </authorList>
    </citation>
    <scope>NUCLEOTIDE SEQUENCE [LARGE SCALE GENOMIC DNA]</scope>
    <source>
        <strain evidence="1 2">BG7</strain>
        <plasmid evidence="1 2">unnamed</plasmid>
    </source>
</reference>
<evidence type="ECO:0008006" key="3">
    <source>
        <dbReference type="Google" id="ProtNLM"/>
    </source>
</evidence>
<dbReference type="AlphaFoldDB" id="A0A5Q0CH36"/>
<proteinExistence type="predicted"/>
<dbReference type="EMBL" id="CP043499">
    <property type="protein sequence ID" value="QFY63481.1"/>
    <property type="molecule type" value="Genomic_DNA"/>
</dbReference>
<evidence type="ECO:0000313" key="1">
    <source>
        <dbReference type="EMBL" id="QFY63481.1"/>
    </source>
</evidence>
<keyword evidence="2" id="KW-1185">Reference proteome</keyword>
<accession>A0A5Q0CH36</accession>
<protein>
    <recommendedName>
        <fullName evidence="3">Integrase</fullName>
    </recommendedName>
</protein>
<sequence>MKTNAFRHFLNTLAQRGGLSEYEIAAWSGRVDLNQNRAYDHRSPAELIHKVKRLQRNNGTAALRSEQRAPVSKLQVPKRFHGHATEIGYCEHDFSGAPCTMFMDCLHCTEHLCIKGFDPSHKARVDDALALAELSLEQAKHGAIFEEFGADDWVNSHQETIDRLSQLKAILEDDTIPDGAVIRLSKSGRYSLVEQAVRDHEAATGNIIVPPDAFDLRVRLKD</sequence>
<name>A0A5Q0CH36_9HYPH</name>
<organism evidence="1 2">
    <name type="scientific">Rhizobium grahamii</name>
    <dbReference type="NCBI Taxonomy" id="1120045"/>
    <lineage>
        <taxon>Bacteria</taxon>
        <taxon>Pseudomonadati</taxon>
        <taxon>Pseudomonadota</taxon>
        <taxon>Alphaproteobacteria</taxon>
        <taxon>Hyphomicrobiales</taxon>
        <taxon>Rhizobiaceae</taxon>
        <taxon>Rhizobium/Agrobacterium group</taxon>
        <taxon>Rhizobium</taxon>
    </lineage>
</organism>
<geneLocation type="plasmid" evidence="1 2">
    <name>unnamed</name>
</geneLocation>